<dbReference type="Gene3D" id="2.40.50.220">
    <property type="entry name" value="EutN/Ccml"/>
    <property type="match status" value="1"/>
</dbReference>
<accession>A0ABR9ZZN8</accession>
<evidence type="ECO:0000256" key="2">
    <source>
        <dbReference type="ARBA" id="ARBA00023669"/>
    </source>
</evidence>
<keyword evidence="5" id="KW-1185">Reference proteome</keyword>
<name>A0ABR9ZZN8_9FIRM</name>
<comment type="subcellular location">
    <subcellularLocation>
        <location evidence="1">Carboxysome</location>
    </subcellularLocation>
</comment>
<dbReference type="CDD" id="cd01614">
    <property type="entry name" value="EutN_CcmL"/>
    <property type="match status" value="1"/>
</dbReference>
<dbReference type="PANTHER" id="PTHR36539">
    <property type="entry name" value="ETHANOLAMINE UTILIZATION PROTEIN EUTN"/>
    <property type="match status" value="1"/>
</dbReference>
<dbReference type="PROSITE" id="PS51932">
    <property type="entry name" value="BMV"/>
    <property type="match status" value="1"/>
</dbReference>
<keyword evidence="3" id="KW-1283">Bacterial microcompartment</keyword>
<protein>
    <submittedName>
        <fullName evidence="4">EutN/CcmL family microcompartment protein</fullName>
    </submittedName>
</protein>
<evidence type="ECO:0000313" key="4">
    <source>
        <dbReference type="EMBL" id="MBF4695923.1"/>
    </source>
</evidence>
<sequence length="88" mass="9069">MKLGVVKGNVVATTKDEGLVGMKLLIVQPTTEASDPCGDVIVAVDTVGAGFGDRILYVTGSSARSMLTSKNIPVDASIVAIVDTVEVY</sequence>
<keyword evidence="2" id="KW-1282">Carboxysome</keyword>
<comment type="caution">
    <text evidence="4">The sequence shown here is derived from an EMBL/GenBank/DDBJ whole genome shotgun (WGS) entry which is preliminary data.</text>
</comment>
<evidence type="ECO:0000256" key="1">
    <source>
        <dbReference type="ARBA" id="ARBA00023587"/>
    </source>
</evidence>
<dbReference type="RefSeq" id="WP_194704155.1">
    <property type="nucleotide sequence ID" value="NZ_JADKNH010000023.1"/>
</dbReference>
<dbReference type="SUPFAM" id="SSF159133">
    <property type="entry name" value="EutN/CcmL-like"/>
    <property type="match status" value="1"/>
</dbReference>
<proteinExistence type="predicted"/>
<reference evidence="4 5" key="1">
    <citation type="submission" date="2020-11" db="EMBL/GenBank/DDBJ databases">
        <title>Fusibacter basophilias sp. nov.</title>
        <authorList>
            <person name="Qiu D."/>
        </authorList>
    </citation>
    <scope>NUCLEOTIDE SEQUENCE [LARGE SCALE GENOMIC DNA]</scope>
    <source>
        <strain evidence="4 5">Q10-2</strain>
    </source>
</reference>
<dbReference type="Proteomes" id="UP000614200">
    <property type="component" value="Unassembled WGS sequence"/>
</dbReference>
<dbReference type="InterPro" id="IPR036677">
    <property type="entry name" value="EutN_CcmL_sf"/>
</dbReference>
<dbReference type="EMBL" id="JADKNH010000023">
    <property type="protein sequence ID" value="MBF4695923.1"/>
    <property type="molecule type" value="Genomic_DNA"/>
</dbReference>
<dbReference type="InterPro" id="IPR004992">
    <property type="entry name" value="EutN_CcmL"/>
</dbReference>
<dbReference type="Pfam" id="PF03319">
    <property type="entry name" value="EutN_CcmL"/>
    <property type="match status" value="1"/>
</dbReference>
<evidence type="ECO:0000313" key="5">
    <source>
        <dbReference type="Proteomes" id="UP000614200"/>
    </source>
</evidence>
<organism evidence="4 5">
    <name type="scientific">Fusibacter ferrireducens</name>
    <dbReference type="NCBI Taxonomy" id="2785058"/>
    <lineage>
        <taxon>Bacteria</taxon>
        <taxon>Bacillati</taxon>
        <taxon>Bacillota</taxon>
        <taxon>Clostridia</taxon>
        <taxon>Eubacteriales</taxon>
        <taxon>Eubacteriales Family XII. Incertae Sedis</taxon>
        <taxon>Fusibacter</taxon>
    </lineage>
</organism>
<gene>
    <name evidence="4" type="ORF">ISU02_22725</name>
</gene>
<evidence type="ECO:0000256" key="3">
    <source>
        <dbReference type="ARBA" id="ARBA00024446"/>
    </source>
</evidence>